<dbReference type="AlphaFoldDB" id="A0A1F7SH00"/>
<proteinExistence type="inferred from homology"/>
<comment type="similarity">
    <text evidence="1">Belongs to the NifU family.</text>
</comment>
<dbReference type="GO" id="GO:0051536">
    <property type="term" value="F:iron-sulfur cluster binding"/>
    <property type="evidence" value="ECO:0007669"/>
    <property type="project" value="InterPro"/>
</dbReference>
<dbReference type="Gene3D" id="3.30.300.130">
    <property type="entry name" value="Fe-S cluster assembly (FSCA)"/>
    <property type="match status" value="1"/>
</dbReference>
<dbReference type="PANTHER" id="PTHR11178">
    <property type="entry name" value="IRON-SULFUR CLUSTER SCAFFOLD PROTEIN NFU-RELATED"/>
    <property type="match status" value="1"/>
</dbReference>
<dbReference type="GO" id="GO:0005506">
    <property type="term" value="F:iron ion binding"/>
    <property type="evidence" value="ECO:0007669"/>
    <property type="project" value="InterPro"/>
</dbReference>
<evidence type="ECO:0000259" key="2">
    <source>
        <dbReference type="Pfam" id="PF01106"/>
    </source>
</evidence>
<dbReference type="STRING" id="1817883.A3G31_09240"/>
<name>A0A1F7SH00_9BACT</name>
<evidence type="ECO:0000313" key="4">
    <source>
        <dbReference type="Proteomes" id="UP000178082"/>
    </source>
</evidence>
<dbReference type="Pfam" id="PF01106">
    <property type="entry name" value="NifU"/>
    <property type="match status" value="1"/>
</dbReference>
<comment type="caution">
    <text evidence="3">The sequence shown here is derived from an EMBL/GenBank/DDBJ whole genome shotgun (WGS) entry which is preliminary data.</text>
</comment>
<dbReference type="Proteomes" id="UP000178082">
    <property type="component" value="Unassembled WGS sequence"/>
</dbReference>
<dbReference type="GO" id="GO:0016226">
    <property type="term" value="P:iron-sulfur cluster assembly"/>
    <property type="evidence" value="ECO:0007669"/>
    <property type="project" value="InterPro"/>
</dbReference>
<organism evidence="3 4">
    <name type="scientific">Candidatus Schekmanbacteria bacterium RIFCSPLOWO2_12_FULL_38_15</name>
    <dbReference type="NCBI Taxonomy" id="1817883"/>
    <lineage>
        <taxon>Bacteria</taxon>
        <taxon>Candidatus Schekmaniibacteriota</taxon>
    </lineage>
</organism>
<sequence length="72" mass="7805">MLDKVQAVIDKIRPKLQMDGGDIELIGIEDKKVKVKLIGACAGCPGAQMTLKMGVERAIKEEVPEIEEVVSV</sequence>
<gene>
    <name evidence="3" type="ORF">A3G31_09240</name>
</gene>
<dbReference type="InterPro" id="IPR034904">
    <property type="entry name" value="FSCA_dom_sf"/>
</dbReference>
<dbReference type="PANTHER" id="PTHR11178:SF25">
    <property type="entry name" value="NIFU-LIKE PROTEIN 3, CHLOROPLASTIC"/>
    <property type="match status" value="1"/>
</dbReference>
<evidence type="ECO:0000256" key="1">
    <source>
        <dbReference type="ARBA" id="ARBA00006420"/>
    </source>
</evidence>
<protein>
    <recommendedName>
        <fullName evidence="2">NIF system FeS cluster assembly NifU C-terminal domain-containing protein</fullName>
    </recommendedName>
</protein>
<reference evidence="3 4" key="1">
    <citation type="journal article" date="2016" name="Nat. Commun.">
        <title>Thousands of microbial genomes shed light on interconnected biogeochemical processes in an aquifer system.</title>
        <authorList>
            <person name="Anantharaman K."/>
            <person name="Brown C.T."/>
            <person name="Hug L.A."/>
            <person name="Sharon I."/>
            <person name="Castelle C.J."/>
            <person name="Probst A.J."/>
            <person name="Thomas B.C."/>
            <person name="Singh A."/>
            <person name="Wilkins M.J."/>
            <person name="Karaoz U."/>
            <person name="Brodie E.L."/>
            <person name="Williams K.H."/>
            <person name="Hubbard S.S."/>
            <person name="Banfield J.F."/>
        </authorList>
    </citation>
    <scope>NUCLEOTIDE SEQUENCE [LARGE SCALE GENOMIC DNA]</scope>
</reference>
<dbReference type="EMBL" id="MGDI01000028">
    <property type="protein sequence ID" value="OGL53076.1"/>
    <property type="molecule type" value="Genomic_DNA"/>
</dbReference>
<dbReference type="SUPFAM" id="SSF117916">
    <property type="entry name" value="Fe-S cluster assembly (FSCA) domain-like"/>
    <property type="match status" value="1"/>
</dbReference>
<evidence type="ECO:0000313" key="3">
    <source>
        <dbReference type="EMBL" id="OGL53076.1"/>
    </source>
</evidence>
<dbReference type="InterPro" id="IPR001075">
    <property type="entry name" value="NIF_FeS_clus_asmbl_NifU_C"/>
</dbReference>
<accession>A0A1F7SH00</accession>
<feature type="domain" description="NIF system FeS cluster assembly NifU C-terminal" evidence="2">
    <location>
        <begin position="5"/>
        <end position="70"/>
    </location>
</feature>